<dbReference type="OrthoDB" id="6194521at2"/>
<feature type="domain" description="Macro" evidence="2">
    <location>
        <begin position="85"/>
        <end position="318"/>
    </location>
</feature>
<organism evidence="3 4">
    <name type="scientific">Gordonibacter pamelaeae</name>
    <dbReference type="NCBI Taxonomy" id="471189"/>
    <lineage>
        <taxon>Bacteria</taxon>
        <taxon>Bacillati</taxon>
        <taxon>Actinomycetota</taxon>
        <taxon>Coriobacteriia</taxon>
        <taxon>Eggerthellales</taxon>
        <taxon>Eggerthellaceae</taxon>
        <taxon>Gordonibacter</taxon>
    </lineage>
</organism>
<accession>A0A369M3D4</accession>
<evidence type="ECO:0000259" key="2">
    <source>
        <dbReference type="PROSITE" id="PS51154"/>
    </source>
</evidence>
<feature type="region of interest" description="Disordered" evidence="1">
    <location>
        <begin position="252"/>
        <end position="293"/>
    </location>
</feature>
<dbReference type="Pfam" id="PF01661">
    <property type="entry name" value="Macro"/>
    <property type="match status" value="1"/>
</dbReference>
<comment type="caution">
    <text evidence="3">The sequence shown here is derived from an EMBL/GenBank/DDBJ whole genome shotgun (WGS) entry which is preliminary data.</text>
</comment>
<keyword evidence="4" id="KW-1185">Reference proteome</keyword>
<dbReference type="CDD" id="cd02908">
    <property type="entry name" value="Macro_OAADPr_deacetylase"/>
    <property type="match status" value="1"/>
</dbReference>
<dbReference type="Proteomes" id="UP000254000">
    <property type="component" value="Unassembled WGS sequence"/>
</dbReference>
<dbReference type="InterPro" id="IPR043472">
    <property type="entry name" value="Macro_dom-like"/>
</dbReference>
<dbReference type="NCBIfam" id="NF003163">
    <property type="entry name" value="PRK04143.1"/>
    <property type="match status" value="1"/>
</dbReference>
<dbReference type="GeneID" id="78358767"/>
<dbReference type="InterPro" id="IPR002589">
    <property type="entry name" value="Macro_dom"/>
</dbReference>
<dbReference type="Gene3D" id="3.40.220.10">
    <property type="entry name" value="Leucine Aminopeptidase, subunit E, domain 1"/>
    <property type="match status" value="1"/>
</dbReference>
<protein>
    <recommendedName>
        <fullName evidence="2">Macro domain-containing protein</fullName>
    </recommendedName>
</protein>
<evidence type="ECO:0000256" key="1">
    <source>
        <dbReference type="SAM" id="MobiDB-lite"/>
    </source>
</evidence>
<reference evidence="3 4" key="1">
    <citation type="journal article" date="2018" name="Elife">
        <title>Discovery and characterization of a prevalent human gut bacterial enzyme sufficient for the inactivation of a family of plant toxins.</title>
        <authorList>
            <person name="Koppel N."/>
            <person name="Bisanz J.E."/>
            <person name="Pandelia M.E."/>
            <person name="Turnbaugh P.J."/>
            <person name="Balskus E.P."/>
        </authorList>
    </citation>
    <scope>NUCLEOTIDE SEQUENCE [LARGE SCALE GENOMIC DNA]</scope>
    <source>
        <strain evidence="3 4">3C</strain>
    </source>
</reference>
<evidence type="ECO:0000313" key="4">
    <source>
        <dbReference type="Proteomes" id="UP000254000"/>
    </source>
</evidence>
<evidence type="ECO:0000313" key="3">
    <source>
        <dbReference type="EMBL" id="RDB66261.1"/>
    </source>
</evidence>
<dbReference type="PANTHER" id="PTHR11106">
    <property type="entry name" value="GANGLIOSIDE INDUCED DIFFERENTIATION ASSOCIATED PROTEIN 2-RELATED"/>
    <property type="match status" value="1"/>
</dbReference>
<name>A0A369M3D4_9ACTN</name>
<dbReference type="EMBL" id="PPTS01000002">
    <property type="protein sequence ID" value="RDB66261.1"/>
    <property type="molecule type" value="Genomic_DNA"/>
</dbReference>
<dbReference type="SMART" id="SM00506">
    <property type="entry name" value="A1pp"/>
    <property type="match status" value="1"/>
</dbReference>
<feature type="compositionally biased region" description="Low complexity" evidence="1">
    <location>
        <begin position="271"/>
        <end position="293"/>
    </location>
</feature>
<dbReference type="SUPFAM" id="SSF52949">
    <property type="entry name" value="Macro domain-like"/>
    <property type="match status" value="1"/>
</dbReference>
<proteinExistence type="predicted"/>
<dbReference type="PROSITE" id="PS51154">
    <property type="entry name" value="MACRO"/>
    <property type="match status" value="1"/>
</dbReference>
<gene>
    <name evidence="3" type="ORF">C1877_03445</name>
</gene>
<dbReference type="PANTHER" id="PTHR11106:SF27">
    <property type="entry name" value="MACRO DOMAIN-CONTAINING PROTEIN"/>
    <property type="match status" value="1"/>
</dbReference>
<sequence length="318" mass="33171">MVQVSEARAAGGARGRDEDVAYLVRYLLEERGLAQAPAEGRPFDEAFAEFRALVNTREPRPADGRFLAVQDRLLRGLIAQAGIARAAELPPTPADARLSVWRGDITTLEADAIVNAANSALLGCWVPGHHCIDNAIHTFAGVQLRLACAELMERQGHAEPTGRAQVTDAYNLPAHWVLHTVGPIADGAPTERHRRELASCYESCLEAAAARGCRTVAFCCVSTGAFGFPQREAAEIAVGTVRAWLDRRAGVGADAPGSTRGAEGGAARDVAGGSEAAGSASASGPGGSPATPGAPSGLKVVFNVFGDEDEAIYHDLLG</sequence>
<dbReference type="RefSeq" id="WP_114568379.1">
    <property type="nucleotide sequence ID" value="NZ_CABMMS010000002.1"/>
</dbReference>
<dbReference type="AlphaFoldDB" id="A0A369M3D4"/>